<protein>
    <submittedName>
        <fullName evidence="4">Transcriptional regulator, MarR family</fullName>
    </submittedName>
</protein>
<gene>
    <name evidence="4" type="ordered locus">Caka_2766</name>
</gene>
<feature type="domain" description="HTH marR-type" evidence="3">
    <location>
        <begin position="11"/>
        <end position="144"/>
    </location>
</feature>
<dbReference type="InterPro" id="IPR039422">
    <property type="entry name" value="MarR/SlyA-like"/>
</dbReference>
<organism evidence="4 5">
    <name type="scientific">Coraliomargarita akajimensis (strain DSM 45221 / IAM 15411 / JCM 23193 / KCTC 12865 / 04OKA010-24)</name>
    <dbReference type="NCBI Taxonomy" id="583355"/>
    <lineage>
        <taxon>Bacteria</taxon>
        <taxon>Pseudomonadati</taxon>
        <taxon>Verrucomicrobiota</taxon>
        <taxon>Opitutia</taxon>
        <taxon>Puniceicoccales</taxon>
        <taxon>Coraliomargaritaceae</taxon>
        <taxon>Coraliomargarita</taxon>
    </lineage>
</organism>
<dbReference type="AlphaFoldDB" id="D5EQG7"/>
<dbReference type="SMART" id="SM00347">
    <property type="entry name" value="HTH_MARR"/>
    <property type="match status" value="1"/>
</dbReference>
<dbReference type="Proteomes" id="UP000000925">
    <property type="component" value="Chromosome"/>
</dbReference>
<evidence type="ECO:0000256" key="2">
    <source>
        <dbReference type="ARBA" id="ARBA00023163"/>
    </source>
</evidence>
<keyword evidence="5" id="KW-1185">Reference proteome</keyword>
<dbReference type="HOGENOM" id="CLU_083287_27_2_0"/>
<dbReference type="InterPro" id="IPR036388">
    <property type="entry name" value="WH-like_DNA-bd_sf"/>
</dbReference>
<dbReference type="InterPro" id="IPR036390">
    <property type="entry name" value="WH_DNA-bd_sf"/>
</dbReference>
<evidence type="ECO:0000259" key="3">
    <source>
        <dbReference type="PROSITE" id="PS50995"/>
    </source>
</evidence>
<dbReference type="GO" id="GO:0006950">
    <property type="term" value="P:response to stress"/>
    <property type="evidence" value="ECO:0007669"/>
    <property type="project" value="TreeGrafter"/>
</dbReference>
<dbReference type="Gene3D" id="1.10.10.10">
    <property type="entry name" value="Winged helix-like DNA-binding domain superfamily/Winged helix DNA-binding domain"/>
    <property type="match status" value="1"/>
</dbReference>
<dbReference type="PROSITE" id="PS50995">
    <property type="entry name" value="HTH_MARR_2"/>
    <property type="match status" value="1"/>
</dbReference>
<accession>D5EQG7</accession>
<reference evidence="4 5" key="1">
    <citation type="journal article" date="2010" name="Stand. Genomic Sci.">
        <title>Complete genome sequence of Coraliomargarita akajimensis type strain (04OKA010-24).</title>
        <authorList>
            <person name="Mavromatis K."/>
            <person name="Abt B."/>
            <person name="Brambilla E."/>
            <person name="Lapidus A."/>
            <person name="Copeland A."/>
            <person name="Deshpande S."/>
            <person name="Nolan M."/>
            <person name="Lucas S."/>
            <person name="Tice H."/>
            <person name="Cheng J.F."/>
            <person name="Han C."/>
            <person name="Detter J.C."/>
            <person name="Woyke T."/>
            <person name="Goodwin L."/>
            <person name="Pitluck S."/>
            <person name="Held B."/>
            <person name="Brettin T."/>
            <person name="Tapia R."/>
            <person name="Ivanova N."/>
            <person name="Mikhailova N."/>
            <person name="Pati A."/>
            <person name="Liolios K."/>
            <person name="Chen A."/>
            <person name="Palaniappan K."/>
            <person name="Land M."/>
            <person name="Hauser L."/>
            <person name="Chang Y.J."/>
            <person name="Jeffries C.D."/>
            <person name="Rohde M."/>
            <person name="Goker M."/>
            <person name="Bristow J."/>
            <person name="Eisen J.A."/>
            <person name="Markowitz V."/>
            <person name="Hugenholtz P."/>
            <person name="Klenk H.P."/>
            <person name="Kyrpides N.C."/>
        </authorList>
    </citation>
    <scope>NUCLEOTIDE SEQUENCE [LARGE SCALE GENOMIC DNA]</scope>
    <source>
        <strain evidence="5">DSM 45221 / IAM 15411 / JCM 23193 / KCTC 12865</strain>
    </source>
</reference>
<dbReference type="InterPro" id="IPR000835">
    <property type="entry name" value="HTH_MarR-typ"/>
</dbReference>
<dbReference type="STRING" id="583355.Caka_2766"/>
<dbReference type="Pfam" id="PF01047">
    <property type="entry name" value="MarR"/>
    <property type="match status" value="1"/>
</dbReference>
<evidence type="ECO:0000313" key="5">
    <source>
        <dbReference type="Proteomes" id="UP000000925"/>
    </source>
</evidence>
<keyword evidence="1" id="KW-0805">Transcription regulation</keyword>
<evidence type="ECO:0000313" key="4">
    <source>
        <dbReference type="EMBL" id="ADE55781.1"/>
    </source>
</evidence>
<dbReference type="EMBL" id="CP001998">
    <property type="protein sequence ID" value="ADE55781.1"/>
    <property type="molecule type" value="Genomic_DNA"/>
</dbReference>
<dbReference type="PRINTS" id="PR00598">
    <property type="entry name" value="HTHMARR"/>
</dbReference>
<dbReference type="eggNOG" id="COG1846">
    <property type="taxonomic scope" value="Bacteria"/>
</dbReference>
<name>D5EQG7_CORAD</name>
<dbReference type="SUPFAM" id="SSF46785">
    <property type="entry name" value="Winged helix' DNA-binding domain"/>
    <property type="match status" value="1"/>
</dbReference>
<sequence length="151" mass="17216">MYMAKIYQHSGPHLFLLMWKASHAVMSYDHASIAKSGFKSLSDFAVLEFLLHKGPQPVNTIGERILLTSGSITTAVQRLEKRGLVRRERGKRDARVVMVHLTEDGDQLIRESFERHTENLDHLFEPLTEEERQQFATLMRKVGTRAAALNG</sequence>
<evidence type="ECO:0000256" key="1">
    <source>
        <dbReference type="ARBA" id="ARBA00023015"/>
    </source>
</evidence>
<keyword evidence="2" id="KW-0804">Transcription</keyword>
<proteinExistence type="predicted"/>
<dbReference type="KEGG" id="caa:Caka_2766"/>
<dbReference type="PANTHER" id="PTHR33164">
    <property type="entry name" value="TRANSCRIPTIONAL REGULATOR, MARR FAMILY"/>
    <property type="match status" value="1"/>
</dbReference>
<dbReference type="PANTHER" id="PTHR33164:SF56">
    <property type="entry name" value="HTH-TYPE TRANSCRIPTIONAL REGULATOR MHQR"/>
    <property type="match status" value="1"/>
</dbReference>
<dbReference type="OrthoDB" id="9799747at2"/>
<dbReference type="GO" id="GO:0003700">
    <property type="term" value="F:DNA-binding transcription factor activity"/>
    <property type="evidence" value="ECO:0007669"/>
    <property type="project" value="InterPro"/>
</dbReference>